<dbReference type="InterPro" id="IPR000182">
    <property type="entry name" value="GNAT_dom"/>
</dbReference>
<dbReference type="PANTHER" id="PTHR13947">
    <property type="entry name" value="GNAT FAMILY N-ACETYLTRANSFERASE"/>
    <property type="match status" value="1"/>
</dbReference>
<comment type="caution">
    <text evidence="3">The sequence shown here is derived from an EMBL/GenBank/DDBJ whole genome shotgun (WGS) entry which is preliminary data.</text>
</comment>
<organism evidence="3 4">
    <name type="scientific">Rossellomorea marisflavi</name>
    <dbReference type="NCBI Taxonomy" id="189381"/>
    <lineage>
        <taxon>Bacteria</taxon>
        <taxon>Bacillati</taxon>
        <taxon>Bacillota</taxon>
        <taxon>Bacilli</taxon>
        <taxon>Bacillales</taxon>
        <taxon>Bacillaceae</taxon>
        <taxon>Rossellomorea</taxon>
    </lineage>
</organism>
<dbReference type="AlphaFoldDB" id="A0A5D4RE13"/>
<dbReference type="EMBL" id="VTEQ01000010">
    <property type="protein sequence ID" value="TYS48214.1"/>
    <property type="molecule type" value="Genomic_DNA"/>
</dbReference>
<keyword evidence="1 3" id="KW-0808">Transferase</keyword>
<reference evidence="3 4" key="1">
    <citation type="submission" date="2019-08" db="EMBL/GenBank/DDBJ databases">
        <title>Bacillus genomes from the desert of Cuatro Cienegas, Coahuila.</title>
        <authorList>
            <person name="Olmedo-Alvarez G."/>
        </authorList>
    </citation>
    <scope>NUCLEOTIDE SEQUENCE [LARGE SCALE GENOMIC DNA]</scope>
    <source>
        <strain evidence="3 4">CH108_3D</strain>
    </source>
</reference>
<evidence type="ECO:0000259" key="2">
    <source>
        <dbReference type="PROSITE" id="PS51186"/>
    </source>
</evidence>
<name>A0A5D4RE13_9BACI</name>
<dbReference type="Proteomes" id="UP000322997">
    <property type="component" value="Unassembled WGS sequence"/>
</dbReference>
<protein>
    <submittedName>
        <fullName evidence="3">GNAT family N-acetyltransferase</fullName>
    </submittedName>
</protein>
<dbReference type="InterPro" id="IPR016181">
    <property type="entry name" value="Acyl_CoA_acyltransferase"/>
</dbReference>
<dbReference type="GO" id="GO:0008080">
    <property type="term" value="F:N-acetyltransferase activity"/>
    <property type="evidence" value="ECO:0007669"/>
    <property type="project" value="InterPro"/>
</dbReference>
<dbReference type="Gene3D" id="3.40.630.30">
    <property type="match status" value="1"/>
</dbReference>
<gene>
    <name evidence="3" type="ORF">FZC83_21295</name>
</gene>
<feature type="domain" description="N-acetyltransferase" evidence="2">
    <location>
        <begin position="1"/>
        <end position="159"/>
    </location>
</feature>
<evidence type="ECO:0000313" key="3">
    <source>
        <dbReference type="EMBL" id="TYS48214.1"/>
    </source>
</evidence>
<evidence type="ECO:0000256" key="1">
    <source>
        <dbReference type="ARBA" id="ARBA00022679"/>
    </source>
</evidence>
<dbReference type="CDD" id="cd04301">
    <property type="entry name" value="NAT_SF"/>
    <property type="match status" value="1"/>
</dbReference>
<dbReference type="RefSeq" id="WP_148986110.1">
    <property type="nucleotide sequence ID" value="NZ_JBNILK010000012.1"/>
</dbReference>
<dbReference type="PROSITE" id="PS51186">
    <property type="entry name" value="GNAT"/>
    <property type="match status" value="1"/>
</dbReference>
<proteinExistence type="predicted"/>
<dbReference type="SUPFAM" id="SSF55729">
    <property type="entry name" value="Acyl-CoA N-acyltransferases (Nat)"/>
    <property type="match status" value="1"/>
</dbReference>
<dbReference type="InterPro" id="IPR050769">
    <property type="entry name" value="NAT_camello-type"/>
</dbReference>
<evidence type="ECO:0000313" key="4">
    <source>
        <dbReference type="Proteomes" id="UP000322997"/>
    </source>
</evidence>
<accession>A0A5D4RE13</accession>
<dbReference type="PANTHER" id="PTHR13947:SF37">
    <property type="entry name" value="LD18367P"/>
    <property type="match status" value="1"/>
</dbReference>
<sequence length="165" mass="18632">MKIRLLEEKDNKVMAQIIRSILEASHLNIPGTAYFDPYLDNLSGYYKGKSDTSYWVAVDEGEKILGGVGIAPFDSDKGICELQKLYVSPESRGMGVAKALMHEALEFASVHYTFCYLETMDKLKAANSLYDRLGFEKRTSPLDGSEHGTMDTWYIKHLDTSIYNK</sequence>
<dbReference type="Pfam" id="PF00583">
    <property type="entry name" value="Acetyltransf_1"/>
    <property type="match status" value="1"/>
</dbReference>